<name>A0A414ZKB1_9FIRM</name>
<dbReference type="InterPro" id="IPR001387">
    <property type="entry name" value="Cro/C1-type_HTH"/>
</dbReference>
<dbReference type="Proteomes" id="UP000285865">
    <property type="component" value="Unassembled WGS sequence"/>
</dbReference>
<evidence type="ECO:0000256" key="1">
    <source>
        <dbReference type="ARBA" id="ARBA00023125"/>
    </source>
</evidence>
<dbReference type="PANTHER" id="PTHR46797:SF1">
    <property type="entry name" value="METHYLPHOSPHONATE SYNTHASE"/>
    <property type="match status" value="1"/>
</dbReference>
<dbReference type="GO" id="GO:0003700">
    <property type="term" value="F:DNA-binding transcription factor activity"/>
    <property type="evidence" value="ECO:0007669"/>
    <property type="project" value="TreeGrafter"/>
</dbReference>
<dbReference type="Pfam" id="PF01381">
    <property type="entry name" value="HTH_3"/>
    <property type="match status" value="1"/>
</dbReference>
<dbReference type="InterPro" id="IPR050807">
    <property type="entry name" value="TransReg_Diox_bact_type"/>
</dbReference>
<dbReference type="AlphaFoldDB" id="A0A414ZKB1"/>
<comment type="caution">
    <text evidence="3">The sequence shown here is derived from an EMBL/GenBank/DDBJ whole genome shotgun (WGS) entry which is preliminary data.</text>
</comment>
<protein>
    <submittedName>
        <fullName evidence="3">XRE family transcriptional regulator</fullName>
    </submittedName>
</protein>
<dbReference type="SMART" id="SM00530">
    <property type="entry name" value="HTH_XRE"/>
    <property type="match status" value="1"/>
</dbReference>
<dbReference type="Gene3D" id="1.10.260.40">
    <property type="entry name" value="lambda repressor-like DNA-binding domains"/>
    <property type="match status" value="1"/>
</dbReference>
<dbReference type="SUPFAM" id="SSF47413">
    <property type="entry name" value="lambda repressor-like DNA-binding domains"/>
    <property type="match status" value="1"/>
</dbReference>
<evidence type="ECO:0000313" key="3">
    <source>
        <dbReference type="EMBL" id="RHI20902.1"/>
    </source>
</evidence>
<keyword evidence="1" id="KW-0238">DNA-binding</keyword>
<dbReference type="GO" id="GO:0003677">
    <property type="term" value="F:DNA binding"/>
    <property type="evidence" value="ECO:0007669"/>
    <property type="project" value="UniProtKB-KW"/>
</dbReference>
<dbReference type="GO" id="GO:0005829">
    <property type="term" value="C:cytosol"/>
    <property type="evidence" value="ECO:0007669"/>
    <property type="project" value="TreeGrafter"/>
</dbReference>
<dbReference type="PROSITE" id="PS50943">
    <property type="entry name" value="HTH_CROC1"/>
    <property type="match status" value="1"/>
</dbReference>
<evidence type="ECO:0000259" key="2">
    <source>
        <dbReference type="PROSITE" id="PS50943"/>
    </source>
</evidence>
<evidence type="ECO:0000313" key="4">
    <source>
        <dbReference type="Proteomes" id="UP000285865"/>
    </source>
</evidence>
<dbReference type="InterPro" id="IPR010982">
    <property type="entry name" value="Lambda_DNA-bd_dom_sf"/>
</dbReference>
<organism evidence="3 4">
    <name type="scientific">Agathobacter rectalis</name>
    <dbReference type="NCBI Taxonomy" id="39491"/>
    <lineage>
        <taxon>Bacteria</taxon>
        <taxon>Bacillati</taxon>
        <taxon>Bacillota</taxon>
        <taxon>Clostridia</taxon>
        <taxon>Lachnospirales</taxon>
        <taxon>Lachnospiraceae</taxon>
        <taxon>Agathobacter</taxon>
    </lineage>
</organism>
<accession>A0A414ZKB1</accession>
<sequence>MHFKNDTDLYRVIGANIKHYREQAKLTQVQLAERAKISISYLSKIEAAGCDKSLSISVLNQIANVLSVDINEFFKEAEQ</sequence>
<dbReference type="PANTHER" id="PTHR46797">
    <property type="entry name" value="HTH-TYPE TRANSCRIPTIONAL REGULATOR"/>
    <property type="match status" value="1"/>
</dbReference>
<dbReference type="EMBL" id="QRKN01000008">
    <property type="protein sequence ID" value="RHI20902.1"/>
    <property type="molecule type" value="Genomic_DNA"/>
</dbReference>
<dbReference type="CDD" id="cd00093">
    <property type="entry name" value="HTH_XRE"/>
    <property type="match status" value="1"/>
</dbReference>
<dbReference type="RefSeq" id="WP_118257801.1">
    <property type="nucleotide sequence ID" value="NZ_QRKN01000008.1"/>
</dbReference>
<gene>
    <name evidence="3" type="ORF">DW172_10680</name>
</gene>
<proteinExistence type="predicted"/>
<reference evidence="3 4" key="1">
    <citation type="submission" date="2018-08" db="EMBL/GenBank/DDBJ databases">
        <title>A genome reference for cultivated species of the human gut microbiota.</title>
        <authorList>
            <person name="Zou Y."/>
            <person name="Xue W."/>
            <person name="Luo G."/>
        </authorList>
    </citation>
    <scope>NUCLEOTIDE SEQUENCE [LARGE SCALE GENOMIC DNA]</scope>
    <source>
        <strain evidence="3 4">AM16-11</strain>
    </source>
</reference>
<feature type="domain" description="HTH cro/C1-type" evidence="2">
    <location>
        <begin position="17"/>
        <end position="73"/>
    </location>
</feature>